<name>A0A1B1YQ90_9GAMM</name>
<feature type="region of interest" description="Disordered" evidence="1">
    <location>
        <begin position="1"/>
        <end position="42"/>
    </location>
</feature>
<dbReference type="EMBL" id="CP014671">
    <property type="protein sequence ID" value="ANX02925.1"/>
    <property type="molecule type" value="Genomic_DNA"/>
</dbReference>
<dbReference type="InParanoid" id="A0A1B1YQ90"/>
<organism evidence="2 3">
    <name type="scientific">Immundisolibacter cernigliae</name>
    <dbReference type="NCBI Taxonomy" id="1810504"/>
    <lineage>
        <taxon>Bacteria</taxon>
        <taxon>Pseudomonadati</taxon>
        <taxon>Pseudomonadota</taxon>
        <taxon>Gammaproteobacteria</taxon>
        <taxon>Immundisolibacterales</taxon>
        <taxon>Immundisolibacteraceae</taxon>
        <taxon>Immundisolibacter</taxon>
    </lineage>
</organism>
<sequence>MSLRGSSVKRCVGTGPGMRLSGCRQTGRLSTPAPVDRTPVDDPTLTQIGYRLMALEVNDIVAAKVGSARTI</sequence>
<accession>A0A1B1YQ90</accession>
<reference evidence="3" key="1">
    <citation type="submission" date="2016-03" db="EMBL/GenBank/DDBJ databases">
        <title>Complete genome sequence of Solimmundus cernigliae, representing a novel lineage of polycyclic aromatic hydrocarbon degraders within the Gammaproteobacteria.</title>
        <authorList>
            <person name="Singleton D.R."/>
            <person name="Dickey A.N."/>
            <person name="Scholl E.H."/>
            <person name="Wright F.A."/>
            <person name="Aitken M.D."/>
        </authorList>
    </citation>
    <scope>NUCLEOTIDE SEQUENCE [LARGE SCALE GENOMIC DNA]</scope>
    <source>
        <strain evidence="3">TR3.2</strain>
    </source>
</reference>
<dbReference type="RefSeq" id="WP_068802438.1">
    <property type="nucleotide sequence ID" value="NZ_CP014671.1"/>
</dbReference>
<protein>
    <submittedName>
        <fullName evidence="2">Uncharacterized protein</fullName>
    </submittedName>
</protein>
<dbReference type="STRING" id="1810504.PG2T_01100"/>
<dbReference type="Proteomes" id="UP000092952">
    <property type="component" value="Chromosome"/>
</dbReference>
<keyword evidence="3" id="KW-1185">Reference proteome</keyword>
<evidence type="ECO:0000256" key="1">
    <source>
        <dbReference type="SAM" id="MobiDB-lite"/>
    </source>
</evidence>
<proteinExistence type="predicted"/>
<evidence type="ECO:0000313" key="2">
    <source>
        <dbReference type="EMBL" id="ANX02925.1"/>
    </source>
</evidence>
<evidence type="ECO:0000313" key="3">
    <source>
        <dbReference type="Proteomes" id="UP000092952"/>
    </source>
</evidence>
<dbReference type="KEGG" id="gbi:PG2T_01100"/>
<dbReference type="AlphaFoldDB" id="A0A1B1YQ90"/>
<gene>
    <name evidence="2" type="ORF">PG2T_01100</name>
</gene>